<evidence type="ECO:0000259" key="2">
    <source>
        <dbReference type="Pfam" id="PF23153"/>
    </source>
</evidence>
<dbReference type="InterPro" id="IPR056279">
    <property type="entry name" value="Aip3p_Bud6_N"/>
</dbReference>
<dbReference type="AlphaFoldDB" id="A0A0H2R7V9"/>
<evidence type="ECO:0000313" key="4">
    <source>
        <dbReference type="Proteomes" id="UP000053477"/>
    </source>
</evidence>
<sequence length="148" mass="16268">MSSPKHSRTDSVDSAGRPVHNIRTVRDVPSSVSALLEACRRMEASLQMWSSSQVSESEVSDAFVTVGNEFHATMAAFAQLGIDTTEMNSFLTDLRGLLEECLSEDPTPQNVNYLMPQARRIIASLLASLRNKQPAYWSTVRRSGGSGY</sequence>
<accession>A0A0H2R7V9</accession>
<gene>
    <name evidence="3" type="ORF">SCHPADRAFT_945283</name>
</gene>
<evidence type="ECO:0000256" key="1">
    <source>
        <dbReference type="SAM" id="MobiDB-lite"/>
    </source>
</evidence>
<dbReference type="EMBL" id="KQ086139">
    <property type="protein sequence ID" value="KLO07447.1"/>
    <property type="molecule type" value="Genomic_DNA"/>
</dbReference>
<organism evidence="3 4">
    <name type="scientific">Schizopora paradoxa</name>
    <dbReference type="NCBI Taxonomy" id="27342"/>
    <lineage>
        <taxon>Eukaryota</taxon>
        <taxon>Fungi</taxon>
        <taxon>Dikarya</taxon>
        <taxon>Basidiomycota</taxon>
        <taxon>Agaricomycotina</taxon>
        <taxon>Agaricomycetes</taxon>
        <taxon>Hymenochaetales</taxon>
        <taxon>Schizoporaceae</taxon>
        <taxon>Schizopora</taxon>
    </lineage>
</organism>
<dbReference type="Pfam" id="PF23153">
    <property type="entry name" value="Aip3p_Bud6_N"/>
    <property type="match status" value="1"/>
</dbReference>
<feature type="domain" description="Aip3p/Bud6 N-terminal" evidence="2">
    <location>
        <begin position="30"/>
        <end position="137"/>
    </location>
</feature>
<dbReference type="Proteomes" id="UP000053477">
    <property type="component" value="Unassembled WGS sequence"/>
</dbReference>
<feature type="region of interest" description="Disordered" evidence="1">
    <location>
        <begin position="1"/>
        <end position="20"/>
    </location>
</feature>
<protein>
    <recommendedName>
        <fullName evidence="2">Aip3p/Bud6 N-terminal domain-containing protein</fullName>
    </recommendedName>
</protein>
<evidence type="ECO:0000313" key="3">
    <source>
        <dbReference type="EMBL" id="KLO07447.1"/>
    </source>
</evidence>
<keyword evidence="4" id="KW-1185">Reference proteome</keyword>
<dbReference type="InParanoid" id="A0A0H2R7V9"/>
<name>A0A0H2R7V9_9AGAM</name>
<dbReference type="OrthoDB" id="783096at2759"/>
<proteinExistence type="predicted"/>
<reference evidence="3 4" key="1">
    <citation type="submission" date="2015-04" db="EMBL/GenBank/DDBJ databases">
        <title>Complete genome sequence of Schizopora paradoxa KUC8140, a cosmopolitan wood degrader in East Asia.</title>
        <authorList>
            <consortium name="DOE Joint Genome Institute"/>
            <person name="Min B."/>
            <person name="Park H."/>
            <person name="Jang Y."/>
            <person name="Kim J.-J."/>
            <person name="Kim K.H."/>
            <person name="Pangilinan J."/>
            <person name="Lipzen A."/>
            <person name="Riley R."/>
            <person name="Grigoriev I.V."/>
            <person name="Spatafora J.W."/>
            <person name="Choi I.-G."/>
        </authorList>
    </citation>
    <scope>NUCLEOTIDE SEQUENCE [LARGE SCALE GENOMIC DNA]</scope>
    <source>
        <strain evidence="3 4">KUC8140</strain>
    </source>
</reference>